<reference evidence="2" key="1">
    <citation type="journal article" date="2023" name="Nat. Plants">
        <title>Single-cell RNA sequencing provides a high-resolution roadmap for understanding the multicellular compartmentation of specialized metabolism.</title>
        <authorList>
            <person name="Sun S."/>
            <person name="Shen X."/>
            <person name="Li Y."/>
            <person name="Li Y."/>
            <person name="Wang S."/>
            <person name="Li R."/>
            <person name="Zhang H."/>
            <person name="Shen G."/>
            <person name="Guo B."/>
            <person name="Wei J."/>
            <person name="Xu J."/>
            <person name="St-Pierre B."/>
            <person name="Chen S."/>
            <person name="Sun C."/>
        </authorList>
    </citation>
    <scope>NUCLEOTIDE SEQUENCE [LARGE SCALE GENOMIC DNA]</scope>
</reference>
<gene>
    <name evidence="1" type="ORF">M9H77_18852</name>
</gene>
<evidence type="ECO:0000313" key="1">
    <source>
        <dbReference type="EMBL" id="KAI5668999.1"/>
    </source>
</evidence>
<organism evidence="1 2">
    <name type="scientific">Catharanthus roseus</name>
    <name type="common">Madagascar periwinkle</name>
    <name type="synonym">Vinca rosea</name>
    <dbReference type="NCBI Taxonomy" id="4058"/>
    <lineage>
        <taxon>Eukaryota</taxon>
        <taxon>Viridiplantae</taxon>
        <taxon>Streptophyta</taxon>
        <taxon>Embryophyta</taxon>
        <taxon>Tracheophyta</taxon>
        <taxon>Spermatophyta</taxon>
        <taxon>Magnoliopsida</taxon>
        <taxon>eudicotyledons</taxon>
        <taxon>Gunneridae</taxon>
        <taxon>Pentapetalae</taxon>
        <taxon>asterids</taxon>
        <taxon>lamiids</taxon>
        <taxon>Gentianales</taxon>
        <taxon>Apocynaceae</taxon>
        <taxon>Rauvolfioideae</taxon>
        <taxon>Vinceae</taxon>
        <taxon>Catharanthinae</taxon>
        <taxon>Catharanthus</taxon>
    </lineage>
</organism>
<proteinExistence type="predicted"/>
<name>A0ACC0B8R1_CATRO</name>
<dbReference type="EMBL" id="CM044704">
    <property type="protein sequence ID" value="KAI5668999.1"/>
    <property type="molecule type" value="Genomic_DNA"/>
</dbReference>
<comment type="caution">
    <text evidence="1">The sequence shown here is derived from an EMBL/GenBank/DDBJ whole genome shotgun (WGS) entry which is preliminary data.</text>
</comment>
<dbReference type="Proteomes" id="UP001060085">
    <property type="component" value="Linkage Group LG04"/>
</dbReference>
<evidence type="ECO:0000313" key="2">
    <source>
        <dbReference type="Proteomes" id="UP001060085"/>
    </source>
</evidence>
<accession>A0ACC0B8R1</accession>
<keyword evidence="2" id="KW-1185">Reference proteome</keyword>
<sequence length="368" mass="41381">MTVHNEKCQWNLVNKSVVEGKRADWWALIDFTSNTLSKLHADGFIKNLTQRSRHLGMHMEEPVFCKTAGMNAFASVKSITDVLESVINHSKAKSKGPLQIIICVMADKHPVNKGNDQYLANLCLKINAKLGGCNVQLNERLPHFLEEDCVMFIETCPSITAVVGTVNWPAANRYVAMIKSQEHRKEKIVNFSTMCNDLINTFEQLNKIKPKKIVVFRDGVNEGQFDMVLNEELLDLKQTIRLFLEGASANVPLGTVVDTKIVHPFEFDFYLCSHYGSIGASLHTIFYADLVAYWAHMFQEVLMDSLLDFTDYARISRTSCFSFEEQHYGDLSPSRSTVVMKIEVATSGKALNADLISFPEQPSKGVCA</sequence>
<protein>
    <submittedName>
        <fullName evidence="1">Uncharacterized protein</fullName>
    </submittedName>
</protein>